<reference evidence="1" key="1">
    <citation type="journal article" date="2019" name="bioRxiv">
        <title>The Genome of the Zebra Mussel, Dreissena polymorpha: A Resource for Invasive Species Research.</title>
        <authorList>
            <person name="McCartney M.A."/>
            <person name="Auch B."/>
            <person name="Kono T."/>
            <person name="Mallez S."/>
            <person name="Zhang Y."/>
            <person name="Obille A."/>
            <person name="Becker A."/>
            <person name="Abrahante J.E."/>
            <person name="Garbe J."/>
            <person name="Badalamenti J.P."/>
            <person name="Herman A."/>
            <person name="Mangelson H."/>
            <person name="Liachko I."/>
            <person name="Sullivan S."/>
            <person name="Sone E.D."/>
            <person name="Koren S."/>
            <person name="Silverstein K.A.T."/>
            <person name="Beckman K.B."/>
            <person name="Gohl D.M."/>
        </authorList>
    </citation>
    <scope>NUCLEOTIDE SEQUENCE</scope>
    <source>
        <strain evidence="1">Duluth1</strain>
        <tissue evidence="1">Whole animal</tissue>
    </source>
</reference>
<dbReference type="AlphaFoldDB" id="A0A9D4L3Q2"/>
<name>A0A9D4L3Q2_DREPO</name>
<accession>A0A9D4L3Q2</accession>
<dbReference type="Proteomes" id="UP000828390">
    <property type="component" value="Unassembled WGS sequence"/>
</dbReference>
<reference evidence="1" key="2">
    <citation type="submission" date="2020-11" db="EMBL/GenBank/DDBJ databases">
        <authorList>
            <person name="McCartney M.A."/>
            <person name="Auch B."/>
            <person name="Kono T."/>
            <person name="Mallez S."/>
            <person name="Becker A."/>
            <person name="Gohl D.M."/>
            <person name="Silverstein K.A.T."/>
            <person name="Koren S."/>
            <person name="Bechman K.B."/>
            <person name="Herman A."/>
            <person name="Abrahante J.E."/>
            <person name="Garbe J."/>
        </authorList>
    </citation>
    <scope>NUCLEOTIDE SEQUENCE</scope>
    <source>
        <strain evidence="1">Duluth1</strain>
        <tissue evidence="1">Whole animal</tissue>
    </source>
</reference>
<evidence type="ECO:0000313" key="2">
    <source>
        <dbReference type="Proteomes" id="UP000828390"/>
    </source>
</evidence>
<proteinExistence type="predicted"/>
<gene>
    <name evidence="1" type="ORF">DPMN_093524</name>
</gene>
<dbReference type="EMBL" id="JAIWYP010000003">
    <property type="protein sequence ID" value="KAH3851046.1"/>
    <property type="molecule type" value="Genomic_DNA"/>
</dbReference>
<keyword evidence="2" id="KW-1185">Reference proteome</keyword>
<evidence type="ECO:0000313" key="1">
    <source>
        <dbReference type="EMBL" id="KAH3851046.1"/>
    </source>
</evidence>
<protein>
    <submittedName>
        <fullName evidence="1">Uncharacterized protein</fullName>
    </submittedName>
</protein>
<organism evidence="1 2">
    <name type="scientific">Dreissena polymorpha</name>
    <name type="common">Zebra mussel</name>
    <name type="synonym">Mytilus polymorpha</name>
    <dbReference type="NCBI Taxonomy" id="45954"/>
    <lineage>
        <taxon>Eukaryota</taxon>
        <taxon>Metazoa</taxon>
        <taxon>Spiralia</taxon>
        <taxon>Lophotrochozoa</taxon>
        <taxon>Mollusca</taxon>
        <taxon>Bivalvia</taxon>
        <taxon>Autobranchia</taxon>
        <taxon>Heteroconchia</taxon>
        <taxon>Euheterodonta</taxon>
        <taxon>Imparidentia</taxon>
        <taxon>Neoheterodontei</taxon>
        <taxon>Myida</taxon>
        <taxon>Dreissenoidea</taxon>
        <taxon>Dreissenidae</taxon>
        <taxon>Dreissena</taxon>
    </lineage>
</organism>
<comment type="caution">
    <text evidence="1">The sequence shown here is derived from an EMBL/GenBank/DDBJ whole genome shotgun (WGS) entry which is preliminary data.</text>
</comment>
<sequence>MASIDATSRRPDPQNGFPTTMSVLSTAVMGHVHYLQRANPQNPGMYLCPWSAPSALYLATSAASVPLETTIHLRTITIPLGQPSKFSGSTKSAGEDVQVENLRYSLD</sequence>